<feature type="region of interest" description="Disordered" evidence="11">
    <location>
        <begin position="71"/>
        <end position="103"/>
    </location>
</feature>
<keyword evidence="13" id="KW-1185">Reference proteome</keyword>
<dbReference type="PANTHER" id="PTHR12743">
    <property type="entry name" value="CYTOCHROME C1 HEME LYASE"/>
    <property type="match status" value="1"/>
</dbReference>
<keyword evidence="4 10" id="KW-0479">Metal-binding</keyword>
<comment type="caution">
    <text evidence="12">The sequence shown here is derived from an EMBL/GenBank/DDBJ whole genome shotgun (WGS) entry which is preliminary data.</text>
</comment>
<feature type="compositionally biased region" description="Low complexity" evidence="11">
    <location>
        <begin position="1"/>
        <end position="17"/>
    </location>
</feature>
<feature type="compositionally biased region" description="Low complexity" evidence="11">
    <location>
        <begin position="37"/>
        <end position="53"/>
    </location>
</feature>
<dbReference type="AlphaFoldDB" id="A0A830H9K4"/>
<dbReference type="EC" id="4.4.1.17" evidence="10"/>
<evidence type="ECO:0000256" key="6">
    <source>
        <dbReference type="ARBA" id="ARBA00023004"/>
    </source>
</evidence>
<keyword evidence="7 10" id="KW-0496">Mitochondrion</keyword>
<evidence type="ECO:0000256" key="8">
    <source>
        <dbReference type="ARBA" id="ARBA00023136"/>
    </source>
</evidence>
<keyword evidence="5 10" id="KW-0999">Mitochondrion inner membrane</keyword>
<evidence type="ECO:0000256" key="1">
    <source>
        <dbReference type="ARBA" id="ARBA00004273"/>
    </source>
</evidence>
<gene>
    <name evidence="12" type="ORF">PPROV_000204700</name>
</gene>
<dbReference type="OrthoDB" id="4243at2759"/>
<sequence>MTSAPSSSSSSSKNNNNDTSVPWSVRASTIFKKAAASSSSPSSSSPDQQQNQQNNNVVISSSNRMPTNLEATSQASGLSTSRVTSHIPVSPATQDNLPKHQDTNTRFWQYPSESMFFAAMRRKGWDPDSEDMKSVVAIHNAVNERCWHEVSWWEARHESTCPSGATLRRFQGRPKDYSPKARLLNLLGYKLPFDRHDWYVDRCGREVRYVIDFYNAAVPPGSPAPAAVYLDVRPALDSVEALVDRVSVQLGWMTSMRWMAGKE</sequence>
<evidence type="ECO:0000313" key="13">
    <source>
        <dbReference type="Proteomes" id="UP000660262"/>
    </source>
</evidence>
<dbReference type="InterPro" id="IPR000511">
    <property type="entry name" value="Holocyt_c/c1_synthase"/>
</dbReference>
<evidence type="ECO:0000256" key="11">
    <source>
        <dbReference type="SAM" id="MobiDB-lite"/>
    </source>
</evidence>
<feature type="compositionally biased region" description="Polar residues" evidence="11">
    <location>
        <begin position="71"/>
        <end position="84"/>
    </location>
</feature>
<keyword evidence="6 10" id="KW-0408">Iron</keyword>
<protein>
    <recommendedName>
        <fullName evidence="10">Holocytochrome c-type synthase</fullName>
        <ecNumber evidence="10">4.4.1.17</ecNumber>
    </recommendedName>
</protein>
<dbReference type="GO" id="GO:0046872">
    <property type="term" value="F:metal ion binding"/>
    <property type="evidence" value="ECO:0007669"/>
    <property type="project" value="UniProtKB-KW"/>
</dbReference>
<dbReference type="PROSITE" id="PS00822">
    <property type="entry name" value="CYTO_HEME_LYASE_2"/>
    <property type="match status" value="1"/>
</dbReference>
<evidence type="ECO:0000256" key="7">
    <source>
        <dbReference type="ARBA" id="ARBA00023128"/>
    </source>
</evidence>
<proteinExistence type="inferred from homology"/>
<organism evidence="12 13">
    <name type="scientific">Pycnococcus provasolii</name>
    <dbReference type="NCBI Taxonomy" id="41880"/>
    <lineage>
        <taxon>Eukaryota</taxon>
        <taxon>Viridiplantae</taxon>
        <taxon>Chlorophyta</taxon>
        <taxon>Pseudoscourfieldiophyceae</taxon>
        <taxon>Pseudoscourfieldiales</taxon>
        <taxon>Pycnococcaceae</taxon>
        <taxon>Pycnococcus</taxon>
    </lineage>
</organism>
<comment type="catalytic activity">
    <reaction evidence="10">
        <text>holo-[cytochrome c] = apo-[cytochrome c] + heme b</text>
        <dbReference type="Rhea" id="RHEA:22648"/>
        <dbReference type="Rhea" id="RHEA-COMP:10725"/>
        <dbReference type="Rhea" id="RHEA-COMP:10726"/>
        <dbReference type="ChEBI" id="CHEBI:29950"/>
        <dbReference type="ChEBI" id="CHEBI:60344"/>
        <dbReference type="ChEBI" id="CHEBI:83739"/>
        <dbReference type="EC" id="4.4.1.17"/>
    </reaction>
</comment>
<feature type="region of interest" description="Disordered" evidence="11">
    <location>
        <begin position="1"/>
        <end position="53"/>
    </location>
</feature>
<keyword evidence="3 10" id="KW-0349">Heme</keyword>
<accession>A0A830H9K4</accession>
<evidence type="ECO:0000256" key="9">
    <source>
        <dbReference type="ARBA" id="ARBA00023239"/>
    </source>
</evidence>
<comment type="function">
    <text evidence="10">Lyase that catalyzes the covalent linking of the heme group to the cytochrome C apoprotein to produce the mature functional cytochrome.</text>
</comment>
<dbReference type="PANTHER" id="PTHR12743:SF0">
    <property type="entry name" value="HOLOCYTOCHROME C-TYPE SYNTHASE"/>
    <property type="match status" value="1"/>
</dbReference>
<name>A0A830H9K4_9CHLO</name>
<dbReference type="Proteomes" id="UP000660262">
    <property type="component" value="Unassembled WGS sequence"/>
</dbReference>
<reference evidence="12" key="1">
    <citation type="submission" date="2020-10" db="EMBL/GenBank/DDBJ databases">
        <title>Unveiling of a novel bifunctional photoreceptor, Dualchrome1, isolated from a cosmopolitan green alga.</title>
        <authorList>
            <person name="Suzuki S."/>
            <person name="Kawachi M."/>
        </authorList>
    </citation>
    <scope>NUCLEOTIDE SEQUENCE</scope>
    <source>
        <strain evidence="12">NIES 2893</strain>
    </source>
</reference>
<dbReference type="Pfam" id="PF01265">
    <property type="entry name" value="Cyto_heme_lyase"/>
    <property type="match status" value="1"/>
</dbReference>
<evidence type="ECO:0000256" key="3">
    <source>
        <dbReference type="ARBA" id="ARBA00022617"/>
    </source>
</evidence>
<dbReference type="GO" id="GO:0005743">
    <property type="term" value="C:mitochondrial inner membrane"/>
    <property type="evidence" value="ECO:0007669"/>
    <property type="project" value="UniProtKB-SubCell"/>
</dbReference>
<dbReference type="GO" id="GO:0004408">
    <property type="term" value="F:holocytochrome-c synthase activity"/>
    <property type="evidence" value="ECO:0007669"/>
    <property type="project" value="UniProtKB-EC"/>
</dbReference>
<comment type="subcellular location">
    <subcellularLocation>
        <location evidence="1 10">Mitochondrion inner membrane</location>
    </subcellularLocation>
</comment>
<evidence type="ECO:0000313" key="12">
    <source>
        <dbReference type="EMBL" id="GHP03292.1"/>
    </source>
</evidence>
<evidence type="ECO:0000256" key="2">
    <source>
        <dbReference type="ARBA" id="ARBA00007255"/>
    </source>
</evidence>
<evidence type="ECO:0000256" key="10">
    <source>
        <dbReference type="RuleBase" id="RU363130"/>
    </source>
</evidence>
<dbReference type="EMBL" id="BNJQ01000005">
    <property type="protein sequence ID" value="GHP03292.1"/>
    <property type="molecule type" value="Genomic_DNA"/>
</dbReference>
<evidence type="ECO:0000256" key="4">
    <source>
        <dbReference type="ARBA" id="ARBA00022723"/>
    </source>
</evidence>
<keyword evidence="9 10" id="KW-0456">Lyase</keyword>
<evidence type="ECO:0000256" key="5">
    <source>
        <dbReference type="ARBA" id="ARBA00022792"/>
    </source>
</evidence>
<comment type="similarity">
    <text evidence="2 10">Belongs to the cytochrome c-type heme lyase family.</text>
</comment>
<keyword evidence="8 10" id="KW-0472">Membrane</keyword>